<feature type="non-terminal residue" evidence="1">
    <location>
        <position position="1"/>
    </location>
</feature>
<gene>
    <name evidence="1" type="ORF">FISHEDRAFT_24721</name>
</gene>
<organism evidence="1 2">
    <name type="scientific">Fistulina hepatica ATCC 64428</name>
    <dbReference type="NCBI Taxonomy" id="1128425"/>
    <lineage>
        <taxon>Eukaryota</taxon>
        <taxon>Fungi</taxon>
        <taxon>Dikarya</taxon>
        <taxon>Basidiomycota</taxon>
        <taxon>Agaricomycotina</taxon>
        <taxon>Agaricomycetes</taxon>
        <taxon>Agaricomycetidae</taxon>
        <taxon>Agaricales</taxon>
        <taxon>Fistulinaceae</taxon>
        <taxon>Fistulina</taxon>
    </lineage>
</organism>
<name>A0A0D7A609_9AGAR</name>
<feature type="non-terminal residue" evidence="1">
    <location>
        <position position="94"/>
    </location>
</feature>
<dbReference type="Proteomes" id="UP000054144">
    <property type="component" value="Unassembled WGS sequence"/>
</dbReference>
<dbReference type="OrthoDB" id="2355984at2759"/>
<dbReference type="EMBL" id="KN882055">
    <property type="protein sequence ID" value="KIY45326.1"/>
    <property type="molecule type" value="Genomic_DNA"/>
</dbReference>
<accession>A0A0D7A609</accession>
<keyword evidence="2" id="KW-1185">Reference proteome</keyword>
<protein>
    <submittedName>
        <fullName evidence="1">Uncharacterized protein</fullName>
    </submittedName>
</protein>
<proteinExistence type="predicted"/>
<evidence type="ECO:0000313" key="2">
    <source>
        <dbReference type="Proteomes" id="UP000054144"/>
    </source>
</evidence>
<reference evidence="1 2" key="1">
    <citation type="journal article" date="2015" name="Fungal Genet. Biol.">
        <title>Evolution of novel wood decay mechanisms in Agaricales revealed by the genome sequences of Fistulina hepatica and Cylindrobasidium torrendii.</title>
        <authorList>
            <person name="Floudas D."/>
            <person name="Held B.W."/>
            <person name="Riley R."/>
            <person name="Nagy L.G."/>
            <person name="Koehler G."/>
            <person name="Ransdell A.S."/>
            <person name="Younus H."/>
            <person name="Chow J."/>
            <person name="Chiniquy J."/>
            <person name="Lipzen A."/>
            <person name="Tritt A."/>
            <person name="Sun H."/>
            <person name="Haridas S."/>
            <person name="LaButti K."/>
            <person name="Ohm R.A."/>
            <person name="Kues U."/>
            <person name="Blanchette R.A."/>
            <person name="Grigoriev I.V."/>
            <person name="Minto R.E."/>
            <person name="Hibbett D.S."/>
        </authorList>
    </citation>
    <scope>NUCLEOTIDE SEQUENCE [LARGE SCALE GENOMIC DNA]</scope>
    <source>
        <strain evidence="1 2">ATCC 64428</strain>
    </source>
</reference>
<sequence length="94" mass="10609">LETINVDLKRAKINLLLSLDIPQFPESQWTKLLSGGTTDFDQVLSGLYASADRVTTFGDWTTAFNSLAEAFTFIFPHRSKELHAYAAHVRAFFK</sequence>
<dbReference type="AlphaFoldDB" id="A0A0D7A609"/>
<evidence type="ECO:0000313" key="1">
    <source>
        <dbReference type="EMBL" id="KIY45326.1"/>
    </source>
</evidence>